<proteinExistence type="predicted"/>
<gene>
    <name evidence="1" type="ORF">LCGC14_1628780</name>
</gene>
<sequence length="46" mass="5298">MKWYEILRLAIFILKLIGLLPKEKRPAAEKEALDAMAKITEEDNIA</sequence>
<reference evidence="1" key="1">
    <citation type="journal article" date="2015" name="Nature">
        <title>Complex archaea that bridge the gap between prokaryotes and eukaryotes.</title>
        <authorList>
            <person name="Spang A."/>
            <person name="Saw J.H."/>
            <person name="Jorgensen S.L."/>
            <person name="Zaremba-Niedzwiedzka K."/>
            <person name="Martijn J."/>
            <person name="Lind A.E."/>
            <person name="van Eijk R."/>
            <person name="Schleper C."/>
            <person name="Guy L."/>
            <person name="Ettema T.J."/>
        </authorList>
    </citation>
    <scope>NUCLEOTIDE SEQUENCE</scope>
</reference>
<organism evidence="1">
    <name type="scientific">marine sediment metagenome</name>
    <dbReference type="NCBI Taxonomy" id="412755"/>
    <lineage>
        <taxon>unclassified sequences</taxon>
        <taxon>metagenomes</taxon>
        <taxon>ecological metagenomes</taxon>
    </lineage>
</organism>
<comment type="caution">
    <text evidence="1">The sequence shown here is derived from an EMBL/GenBank/DDBJ whole genome shotgun (WGS) entry which is preliminary data.</text>
</comment>
<protein>
    <submittedName>
        <fullName evidence="1">Uncharacterized protein</fullName>
    </submittedName>
</protein>
<name>A0A0F9KIY6_9ZZZZ</name>
<evidence type="ECO:0000313" key="1">
    <source>
        <dbReference type="EMBL" id="KKM22103.1"/>
    </source>
</evidence>
<accession>A0A0F9KIY6</accession>
<dbReference type="EMBL" id="LAZR01013406">
    <property type="protein sequence ID" value="KKM22103.1"/>
    <property type="molecule type" value="Genomic_DNA"/>
</dbReference>
<dbReference type="AlphaFoldDB" id="A0A0F9KIY6"/>